<dbReference type="InterPro" id="IPR005864">
    <property type="entry name" value="ATP_synth_F0_bsu_bac"/>
</dbReference>
<dbReference type="HAMAP" id="MF_01398">
    <property type="entry name" value="ATP_synth_b_bprime"/>
    <property type="match status" value="1"/>
</dbReference>
<accession>A0A0G1ZX49</accession>
<evidence type="ECO:0000313" key="16">
    <source>
        <dbReference type="Proteomes" id="UP000034054"/>
    </source>
</evidence>
<evidence type="ECO:0000256" key="9">
    <source>
        <dbReference type="ARBA" id="ARBA00023310"/>
    </source>
</evidence>
<dbReference type="NCBIfam" id="TIGR01144">
    <property type="entry name" value="ATP_synt_b"/>
    <property type="match status" value="1"/>
</dbReference>
<comment type="subcellular location">
    <subcellularLocation>
        <location evidence="12">Cell membrane</location>
        <topology evidence="12">Single-pass membrane protein</topology>
    </subcellularLocation>
    <subcellularLocation>
        <location evidence="11">Endomembrane system</location>
        <topology evidence="11">Single-pass membrane protein</topology>
    </subcellularLocation>
</comment>
<evidence type="ECO:0000256" key="1">
    <source>
        <dbReference type="ARBA" id="ARBA00005513"/>
    </source>
</evidence>
<dbReference type="Proteomes" id="UP000034054">
    <property type="component" value="Unassembled WGS sequence"/>
</dbReference>
<dbReference type="PANTHER" id="PTHR33445:SF2">
    <property type="entry name" value="ATP SYNTHASE SUBUNIT B', CHLOROPLASTIC"/>
    <property type="match status" value="1"/>
</dbReference>
<dbReference type="EMBL" id="LCRH01000012">
    <property type="protein sequence ID" value="KKW32982.1"/>
    <property type="molecule type" value="Genomic_DNA"/>
</dbReference>
<dbReference type="InterPro" id="IPR028987">
    <property type="entry name" value="ATP_synth_B-like_membr_sf"/>
</dbReference>
<dbReference type="GO" id="GO:0012505">
    <property type="term" value="C:endomembrane system"/>
    <property type="evidence" value="ECO:0007669"/>
    <property type="project" value="UniProtKB-SubCell"/>
</dbReference>
<dbReference type="InterPro" id="IPR050059">
    <property type="entry name" value="ATP_synthase_B_chain"/>
</dbReference>
<protein>
    <recommendedName>
        <fullName evidence="12">ATP synthase subunit b</fullName>
    </recommendedName>
    <alternativeName>
        <fullName evidence="12">ATP synthase F(0) sector subunit b</fullName>
    </alternativeName>
    <alternativeName>
        <fullName evidence="12">ATPase subunit I</fullName>
    </alternativeName>
    <alternativeName>
        <fullName evidence="12">F-type ATPase subunit b</fullName>
        <shortName evidence="12">F-ATPase subunit b</shortName>
    </alternativeName>
</protein>
<comment type="caution">
    <text evidence="15">The sequence shown here is derived from an EMBL/GenBank/DDBJ whole genome shotgun (WGS) entry which is preliminary data.</text>
</comment>
<evidence type="ECO:0000313" key="15">
    <source>
        <dbReference type="EMBL" id="KKW32982.1"/>
    </source>
</evidence>
<dbReference type="CDD" id="cd06503">
    <property type="entry name" value="ATP-synt_Fo_b"/>
    <property type="match status" value="1"/>
</dbReference>
<evidence type="ECO:0000256" key="11">
    <source>
        <dbReference type="ARBA" id="ARBA00037847"/>
    </source>
</evidence>
<keyword evidence="9 12" id="KW-0066">ATP synthesis</keyword>
<dbReference type="PATRIC" id="fig|1618979.3.peg.235"/>
<keyword evidence="4 12" id="KW-0812">Transmembrane</keyword>
<dbReference type="GO" id="GO:0046961">
    <property type="term" value="F:proton-transporting ATPase activity, rotational mechanism"/>
    <property type="evidence" value="ECO:0007669"/>
    <property type="project" value="TreeGrafter"/>
</dbReference>
<dbReference type="PANTHER" id="PTHR33445">
    <property type="entry name" value="ATP SYNTHASE SUBUNIT B', CHLOROPLASTIC"/>
    <property type="match status" value="1"/>
</dbReference>
<evidence type="ECO:0000256" key="7">
    <source>
        <dbReference type="ARBA" id="ARBA00023065"/>
    </source>
</evidence>
<keyword evidence="7 12" id="KW-0406">Ion transport</keyword>
<evidence type="ECO:0000256" key="5">
    <source>
        <dbReference type="ARBA" id="ARBA00022781"/>
    </source>
</evidence>
<keyword evidence="3 12" id="KW-0138">CF(0)</keyword>
<dbReference type="GO" id="GO:0046933">
    <property type="term" value="F:proton-transporting ATP synthase activity, rotational mechanism"/>
    <property type="evidence" value="ECO:0007669"/>
    <property type="project" value="UniProtKB-UniRule"/>
</dbReference>
<comment type="subunit">
    <text evidence="12">F-type ATPases have 2 components, F(1) - the catalytic core - and F(0) - the membrane proton channel. F(1) has five subunits: alpha(3), beta(3), gamma(1), delta(1), epsilon(1). F(0) has three main subunits: a(1), b(2) and c(10-14). The alpha and beta chains form an alternating ring which encloses part of the gamma chain. F(1) is attached to F(0) by a central stalk formed by the gamma and epsilon chains, while a peripheral stalk is formed by the delta and b chains.</text>
</comment>
<feature type="transmembrane region" description="Helical" evidence="12">
    <location>
        <begin position="34"/>
        <end position="54"/>
    </location>
</feature>
<keyword evidence="12" id="KW-1003">Cell membrane</keyword>
<evidence type="ECO:0000256" key="2">
    <source>
        <dbReference type="ARBA" id="ARBA00022448"/>
    </source>
</evidence>
<name>A0A0G1ZX49_9BACT</name>
<dbReference type="InterPro" id="IPR002146">
    <property type="entry name" value="ATP_synth_b/b'su_bac/chlpt"/>
</dbReference>
<evidence type="ECO:0000256" key="12">
    <source>
        <dbReference type="HAMAP-Rule" id="MF_01398"/>
    </source>
</evidence>
<evidence type="ECO:0000256" key="10">
    <source>
        <dbReference type="ARBA" id="ARBA00025198"/>
    </source>
</evidence>
<keyword evidence="6 12" id="KW-1133">Transmembrane helix</keyword>
<comment type="function">
    <text evidence="10 12">F(1)F(0) ATP synthase produces ATP from ADP in the presence of a proton or sodium gradient. F-type ATPases consist of two structural domains, F(1) containing the extramembraneous catalytic core and F(0) containing the membrane proton channel, linked together by a central stalk and a peripheral stalk. During catalysis, ATP synthesis in the catalytic domain of F(1) is coupled via a rotary mechanism of the central stalk subunits to proton translocation.</text>
</comment>
<dbReference type="Gene3D" id="6.10.250.1580">
    <property type="match status" value="1"/>
</dbReference>
<dbReference type="Pfam" id="PF00430">
    <property type="entry name" value="ATP-synt_B"/>
    <property type="match status" value="1"/>
</dbReference>
<comment type="function">
    <text evidence="12">Component of the F(0) channel, it forms part of the peripheral stalk, linking F(1) to F(0).</text>
</comment>
<dbReference type="GO" id="GO:0045259">
    <property type="term" value="C:proton-transporting ATP synthase complex"/>
    <property type="evidence" value="ECO:0007669"/>
    <property type="project" value="UniProtKB-KW"/>
</dbReference>
<sequence>MSVEIQQVASAAQEVASATEATGGLGTLGINLKIFLAQLLNFAVVLFVLWKWAYKPIVKLLEERQEKIERSVKQADHIEKRVLELESEQKEVIAEAKSEAAKILDEARTASEDRKKELLAKAKEEVKGVVVQGKVQLEAQKDQMIRDAREEIAAIAVEAARKILADGVDEKKATKLAEAVVDKMVDSR</sequence>
<evidence type="ECO:0000256" key="8">
    <source>
        <dbReference type="ARBA" id="ARBA00023136"/>
    </source>
</evidence>
<gene>
    <name evidence="12" type="primary">atpF</name>
    <name evidence="15" type="ORF">UY76_C0012G0016</name>
</gene>
<evidence type="ECO:0000256" key="6">
    <source>
        <dbReference type="ARBA" id="ARBA00022989"/>
    </source>
</evidence>
<proteinExistence type="inferred from homology"/>
<comment type="similarity">
    <text evidence="1 12 13">Belongs to the ATPase B chain family.</text>
</comment>
<dbReference type="SUPFAM" id="SSF81573">
    <property type="entry name" value="F1F0 ATP synthase subunit B, membrane domain"/>
    <property type="match status" value="1"/>
</dbReference>
<evidence type="ECO:0000256" key="14">
    <source>
        <dbReference type="SAM" id="Coils"/>
    </source>
</evidence>
<keyword evidence="8 12" id="KW-0472">Membrane</keyword>
<keyword evidence="5 12" id="KW-0375">Hydrogen ion transport</keyword>
<organism evidence="15 16">
    <name type="scientific">Candidatus Uhrbacteria bacterium GW2011_GWA2_52_8d</name>
    <dbReference type="NCBI Taxonomy" id="1618979"/>
    <lineage>
        <taxon>Bacteria</taxon>
        <taxon>Candidatus Uhriibacteriota</taxon>
    </lineage>
</organism>
<reference evidence="15 16" key="1">
    <citation type="journal article" date="2015" name="Nature">
        <title>rRNA introns, odd ribosomes, and small enigmatic genomes across a large radiation of phyla.</title>
        <authorList>
            <person name="Brown C.T."/>
            <person name="Hug L.A."/>
            <person name="Thomas B.C."/>
            <person name="Sharon I."/>
            <person name="Castelle C.J."/>
            <person name="Singh A."/>
            <person name="Wilkins M.J."/>
            <person name="Williams K.H."/>
            <person name="Banfield J.F."/>
        </authorList>
    </citation>
    <scope>NUCLEOTIDE SEQUENCE [LARGE SCALE GENOMIC DNA]</scope>
</reference>
<feature type="coiled-coil region" evidence="14">
    <location>
        <begin position="61"/>
        <end position="113"/>
    </location>
</feature>
<keyword evidence="2 12" id="KW-0813">Transport</keyword>
<dbReference type="AlphaFoldDB" id="A0A0G1ZX49"/>
<evidence type="ECO:0000256" key="3">
    <source>
        <dbReference type="ARBA" id="ARBA00022547"/>
    </source>
</evidence>
<dbReference type="GO" id="GO:0005886">
    <property type="term" value="C:plasma membrane"/>
    <property type="evidence" value="ECO:0007669"/>
    <property type="project" value="UniProtKB-SubCell"/>
</dbReference>
<evidence type="ECO:0000256" key="13">
    <source>
        <dbReference type="RuleBase" id="RU003848"/>
    </source>
</evidence>
<evidence type="ECO:0000256" key="4">
    <source>
        <dbReference type="ARBA" id="ARBA00022692"/>
    </source>
</evidence>
<keyword evidence="14" id="KW-0175">Coiled coil</keyword>